<evidence type="ECO:0000313" key="3">
    <source>
        <dbReference type="EMBL" id="BAG13873.1"/>
    </source>
</evidence>
<dbReference type="GO" id="GO:0006229">
    <property type="term" value="P:dUTP biosynthetic process"/>
    <property type="evidence" value="ECO:0007669"/>
    <property type="project" value="InterPro"/>
</dbReference>
<keyword evidence="1" id="KW-0378">Hydrolase</keyword>
<dbReference type="InterPro" id="IPR033704">
    <property type="entry name" value="dUTPase_trimeric"/>
</dbReference>
<dbReference type="PANTHER" id="PTHR42680">
    <property type="entry name" value="DCTP DEAMINASE"/>
    <property type="match status" value="1"/>
</dbReference>
<dbReference type="InterPro" id="IPR011962">
    <property type="entry name" value="dCTP_deaminase"/>
</dbReference>
<dbReference type="GO" id="GO:0008829">
    <property type="term" value="F:dCTP deaminase activity"/>
    <property type="evidence" value="ECO:0007669"/>
    <property type="project" value="InterPro"/>
</dbReference>
<dbReference type="STRING" id="471821.TGRD_390"/>
<dbReference type="Gene3D" id="2.70.40.10">
    <property type="match status" value="1"/>
</dbReference>
<evidence type="ECO:0000313" key="4">
    <source>
        <dbReference type="Proteomes" id="UP000001691"/>
    </source>
</evidence>
<dbReference type="GO" id="GO:0015949">
    <property type="term" value="P:nucleobase-containing small molecule interconversion"/>
    <property type="evidence" value="ECO:0007669"/>
    <property type="project" value="TreeGrafter"/>
</dbReference>
<dbReference type="Pfam" id="PF22769">
    <property type="entry name" value="DCD"/>
    <property type="match status" value="1"/>
</dbReference>
<name>B1H041_ENDTX</name>
<protein>
    <submittedName>
        <fullName evidence="3">dCTP deaminase</fullName>
    </submittedName>
</protein>
<dbReference type="InterPro" id="IPR036157">
    <property type="entry name" value="dUTPase-like_sf"/>
</dbReference>
<evidence type="ECO:0000256" key="2">
    <source>
        <dbReference type="ARBA" id="ARBA00023080"/>
    </source>
</evidence>
<dbReference type="EMBL" id="AP009510">
    <property type="protein sequence ID" value="BAG13873.1"/>
    <property type="molecule type" value="Genomic_DNA"/>
</dbReference>
<dbReference type="RefSeq" id="WP_015423399.1">
    <property type="nucleotide sequence ID" value="NC_020419.1"/>
</dbReference>
<reference evidence="4" key="1">
    <citation type="journal article" date="2008" name="Proc. Natl. Acad. Sci. U.S.A.">
        <title>Complete genome of the uncultured termite group 1 bacteria in a single host protist cell.</title>
        <authorList>
            <person name="Hongoh Y."/>
            <person name="Sharma V.K."/>
            <person name="Prakash T."/>
            <person name="Noda S."/>
            <person name="Taylor T.D."/>
            <person name="Kudo T."/>
            <person name="Sakaki Y."/>
            <person name="Toyoda A."/>
            <person name="Hattori M."/>
            <person name="Ohkuma M."/>
        </authorList>
    </citation>
    <scope>NUCLEOTIDE SEQUENCE [LARGE SCALE GENOMIC DNA]</scope>
    <source>
        <strain evidence="4">Rs-D17 genomovar Ri2008</strain>
    </source>
</reference>
<evidence type="ECO:0000256" key="1">
    <source>
        <dbReference type="ARBA" id="ARBA00022801"/>
    </source>
</evidence>
<dbReference type="NCBIfam" id="TIGR02274">
    <property type="entry name" value="dCTP_deam"/>
    <property type="match status" value="1"/>
</dbReference>
<gene>
    <name evidence="3" type="ordered locus">TGRD_387</name>
</gene>
<dbReference type="AlphaFoldDB" id="B1H041"/>
<dbReference type="CDD" id="cd07557">
    <property type="entry name" value="trimeric_dUTPase"/>
    <property type="match status" value="1"/>
</dbReference>
<dbReference type="PANTHER" id="PTHR42680:SF3">
    <property type="entry name" value="DCTP DEAMINASE"/>
    <property type="match status" value="1"/>
</dbReference>
<keyword evidence="2" id="KW-0546">Nucleotide metabolism</keyword>
<proteinExistence type="predicted"/>
<sequence>MVKNDKWIKKMAFEYKMIEPFEPRQIRCGKISFGTSSYGYDMRLSNEFMIMKVKNKDFVLDPKRTSGNLLESITVKDYIEILPNSVVLGKTIEYFRIPRNIVTIAFGKSTYARCGIFVNITPFEPEWNGYVTLSIANMTSVPAKVYANEGIAQVLFLGASEVCEVSYADRRGKYQTQKIITSAKI</sequence>
<keyword evidence="4" id="KW-1185">Reference proteome</keyword>
<dbReference type="HOGENOM" id="CLU_087476_4_0_0"/>
<accession>B1H041</accession>
<dbReference type="SUPFAM" id="SSF51283">
    <property type="entry name" value="dUTPase-like"/>
    <property type="match status" value="1"/>
</dbReference>
<dbReference type="PATRIC" id="fig|471821.5.peg.637"/>
<dbReference type="Proteomes" id="UP000001691">
    <property type="component" value="Chromosome"/>
</dbReference>
<dbReference type="KEGG" id="rsd:TGRD_387"/>
<organism evidence="3 4">
    <name type="scientific">Endomicrobium trichonymphae</name>
    <dbReference type="NCBI Taxonomy" id="1408204"/>
    <lineage>
        <taxon>Bacteria</taxon>
        <taxon>Pseudomonadati</taxon>
        <taxon>Elusimicrobiota</taxon>
        <taxon>Endomicrobiia</taxon>
        <taxon>Endomicrobiales</taxon>
        <taxon>Endomicrobiaceae</taxon>
        <taxon>Candidatus Endomicrobiellum</taxon>
    </lineage>
</organism>